<organism evidence="2 3">
    <name type="scientific">Ferrovibrio terrae</name>
    <dbReference type="NCBI Taxonomy" id="2594003"/>
    <lineage>
        <taxon>Bacteria</taxon>
        <taxon>Pseudomonadati</taxon>
        <taxon>Pseudomonadota</taxon>
        <taxon>Alphaproteobacteria</taxon>
        <taxon>Rhodospirillales</taxon>
        <taxon>Rhodospirillaceae</taxon>
        <taxon>Ferrovibrio</taxon>
    </lineage>
</organism>
<keyword evidence="3" id="KW-1185">Reference proteome</keyword>
<dbReference type="Pfam" id="PF09836">
    <property type="entry name" value="DUF2063"/>
    <property type="match status" value="1"/>
</dbReference>
<evidence type="ECO:0000313" key="2">
    <source>
        <dbReference type="EMBL" id="QDO96168.1"/>
    </source>
</evidence>
<dbReference type="InterPro" id="IPR018640">
    <property type="entry name" value="DUF2063"/>
</dbReference>
<dbReference type="OrthoDB" id="4146344at2"/>
<dbReference type="EMBL" id="CP041636">
    <property type="protein sequence ID" value="QDO96168.1"/>
    <property type="molecule type" value="Genomic_DNA"/>
</dbReference>
<reference evidence="2 3" key="1">
    <citation type="submission" date="2019-07" db="EMBL/GenBank/DDBJ databases">
        <title>Genome sequencing for Ferrovibrio sp. K5.</title>
        <authorList>
            <person name="Park S.-J."/>
        </authorList>
    </citation>
    <scope>NUCLEOTIDE SEQUENCE [LARGE SCALE GENOMIC DNA]</scope>
    <source>
        <strain evidence="2 3">K5</strain>
    </source>
</reference>
<name>A0A516GX84_9PROT</name>
<protein>
    <recommendedName>
        <fullName evidence="1">Putative DNA-binding domain-containing protein</fullName>
    </recommendedName>
</protein>
<sequence length="275" mass="30380">MPSASAPQRSGRAPCRMILQKKRAAMSALLERQREFADALTGSLYGIAEKVIGDAIPAEGRLQIYADRFRASLLDVLANTFPVTRGLVGEAFFAQTARAFLIFDPPRSPILWQYGHGFPTFLAALPDLGGHQYLPDIAAFEWALNVAEHAEDVDLLRAEDLPDAIETMTFTLHPSAQRLSTPFPISEIWQVHQPESPAVERIQLAGGGERLLVWRRGIKVCWHKLQHGEDRLLAELADGIPLEAAMQAASVHEDFDFPASFSWMLDGGIFARPAV</sequence>
<dbReference type="AlphaFoldDB" id="A0A516GX84"/>
<dbReference type="Gene3D" id="1.10.150.690">
    <property type="entry name" value="DUF2063"/>
    <property type="match status" value="1"/>
</dbReference>
<evidence type="ECO:0000313" key="3">
    <source>
        <dbReference type="Proteomes" id="UP000317496"/>
    </source>
</evidence>
<evidence type="ECO:0000259" key="1">
    <source>
        <dbReference type="Pfam" id="PF09836"/>
    </source>
</evidence>
<feature type="domain" description="Putative DNA-binding" evidence="1">
    <location>
        <begin position="32"/>
        <end position="122"/>
    </location>
</feature>
<accession>A0A516GX84</accession>
<gene>
    <name evidence="2" type="ORF">FNB15_02220</name>
</gene>
<dbReference type="KEGG" id="fer:FNB15_02220"/>
<dbReference type="InterPro" id="IPR044922">
    <property type="entry name" value="DUF2063_N_sf"/>
</dbReference>
<dbReference type="Proteomes" id="UP000317496">
    <property type="component" value="Chromosome"/>
</dbReference>
<proteinExistence type="predicted"/>